<accession>G8B548</accession>
<dbReference type="Gene3D" id="1.20.1050.80">
    <property type="entry name" value="VPS9 domain"/>
    <property type="match status" value="1"/>
</dbReference>
<feature type="domain" description="VPS9" evidence="4">
    <location>
        <begin position="548"/>
        <end position="694"/>
    </location>
</feature>
<keyword evidence="1" id="KW-0833">Ubl conjugation pathway</keyword>
<evidence type="ECO:0000313" key="5">
    <source>
        <dbReference type="CGD" id="CAL0000148625"/>
    </source>
</evidence>
<evidence type="ECO:0000256" key="2">
    <source>
        <dbReference type="SAM" id="MobiDB-lite"/>
    </source>
</evidence>
<feature type="compositionally biased region" description="Basic and acidic residues" evidence="2">
    <location>
        <begin position="272"/>
        <end position="281"/>
    </location>
</feature>
<dbReference type="STRING" id="578454.G8B548"/>
<dbReference type="EMBL" id="HE605202">
    <property type="protein sequence ID" value="CCE39740.1"/>
    <property type="molecule type" value="Genomic_DNA"/>
</dbReference>
<feature type="region of interest" description="Disordered" evidence="2">
    <location>
        <begin position="797"/>
        <end position="867"/>
    </location>
</feature>
<dbReference type="AlphaFoldDB" id="G8B548"/>
<feature type="compositionally biased region" description="Polar residues" evidence="2">
    <location>
        <begin position="43"/>
        <end position="76"/>
    </location>
</feature>
<dbReference type="PROSITE" id="PS51205">
    <property type="entry name" value="VPS9"/>
    <property type="match status" value="1"/>
</dbReference>
<dbReference type="GO" id="GO:0031267">
    <property type="term" value="F:small GTPase binding"/>
    <property type="evidence" value="ECO:0007669"/>
    <property type="project" value="TreeGrafter"/>
</dbReference>
<feature type="domain" description="CUE" evidence="3">
    <location>
        <begin position="871"/>
        <end position="914"/>
    </location>
</feature>
<feature type="region of interest" description="Disordered" evidence="2">
    <location>
        <begin position="155"/>
        <end position="390"/>
    </location>
</feature>
<dbReference type="Pfam" id="PF18151">
    <property type="entry name" value="DUF5601"/>
    <property type="match status" value="1"/>
</dbReference>
<reference evidence="8" key="2">
    <citation type="journal article" date="2011" name="BMC Genomics">
        <title>Using RNA-seq to determine the transcriptional landscape and the hypoxic response of the pathogenic yeast Candida parapsilosis.</title>
        <authorList>
            <person name="Guida A."/>
            <person name="Lindstaedt C."/>
            <person name="Maguire S.L."/>
            <person name="Ding C."/>
            <person name="Higgins D.G."/>
            <person name="Corton N.J."/>
            <person name="Berriman M."/>
            <person name="Butler G."/>
        </authorList>
    </citation>
    <scope>GENOME REANNOTATION</scope>
    <source>
        <strain evidence="8">CDC 317 / ATCC MYA-4646</strain>
    </source>
</reference>
<dbReference type="GO" id="GO:0005829">
    <property type="term" value="C:cytosol"/>
    <property type="evidence" value="ECO:0007669"/>
    <property type="project" value="TreeGrafter"/>
</dbReference>
<evidence type="ECO:0000256" key="1">
    <source>
        <dbReference type="ARBA" id="ARBA00022786"/>
    </source>
</evidence>
<evidence type="ECO:0000313" key="8">
    <source>
        <dbReference type="Proteomes" id="UP000005221"/>
    </source>
</evidence>
<dbReference type="SUPFAM" id="SSF46934">
    <property type="entry name" value="UBA-like"/>
    <property type="match status" value="1"/>
</dbReference>
<feature type="compositionally biased region" description="Polar residues" evidence="2">
    <location>
        <begin position="1"/>
        <end position="10"/>
    </location>
</feature>
<dbReference type="Gene3D" id="1.10.246.120">
    <property type="match status" value="1"/>
</dbReference>
<dbReference type="EnsemblFungi" id="CPAR2_601600-T">
    <property type="protein sequence ID" value="CPAR2_601600-T-p1"/>
    <property type="gene ID" value="CPAR2_601600"/>
</dbReference>
<dbReference type="GO" id="GO:0016192">
    <property type="term" value="P:vesicle-mediated transport"/>
    <property type="evidence" value="ECO:0007669"/>
    <property type="project" value="InterPro"/>
</dbReference>
<feature type="region of interest" description="Disordered" evidence="2">
    <location>
        <begin position="735"/>
        <end position="766"/>
    </location>
</feature>
<dbReference type="InterPro" id="IPR037191">
    <property type="entry name" value="VPS9_dom_sf"/>
</dbReference>
<dbReference type="InterPro" id="IPR041545">
    <property type="entry name" value="DUF5601"/>
</dbReference>
<dbReference type="eggNOG" id="KOG2319">
    <property type="taxonomic scope" value="Eukaryota"/>
</dbReference>
<protein>
    <recommendedName>
        <fullName evidence="9">VPS9 domain-containing protein</fullName>
    </recommendedName>
</protein>
<dbReference type="PROSITE" id="PS51140">
    <property type="entry name" value="CUE"/>
    <property type="match status" value="1"/>
</dbReference>
<dbReference type="Gene3D" id="1.10.8.10">
    <property type="entry name" value="DNA helicase RuvA subunit, C-terminal domain"/>
    <property type="match status" value="1"/>
</dbReference>
<dbReference type="InterPro" id="IPR041804">
    <property type="entry name" value="Vps9_CUE"/>
</dbReference>
<sequence>MSFNNLAFNVSKSTPTTSTSNTNTTFSKSVTSSSKGSNSNATEPINLQPSSSSSAESNNDLAKVSSSADATASPQKSPIHKATPSHSTTAQADSDNQTVDHLPFIASPPSTKLGLSPTLTAPAVVTIDNEAKNVHTKGKSKTDLIGLFDKFDIKGERGSHSSSGDKPETSNDLIDLNKDEISAEKRTVEEEHDTEHKLEKMESDDGDTSKETASVTEKDKDGPTLTVEKMSNTAHLMMTIQPYFPPEEASSSVVSNSQDPSMEEGKSQQAEPIREEKDKLETSNPVEPMKEEDEEEKEQSDHEQVSDVDKSFINDQLVDMGSGTTEEYHDKLNSDVESRGDRSLVDEDENDRNSRAGSDSVSYASSTSQLPSVATSPSKTPLGDITGSETECKGIDDIKIDTKDIGSSQPDSPVGKTHLNIKYKVNPTEQHQESHKSFDFQTFLLQIRKKSADPIVRYLRSFLGSYIKQVNSFSAEQRISIIEDFKGFIHEKFKLYEPFASMDSIDLENSREGLEKLLMNRLYDLCFPPEVLKNVSPVYIPGSYTDDLIQDKNFSMQLEKYSWVNGSHFDIDMTHLSSVSLKDGQDFLDYATTKLNKINNYRAPRDKIICILNSCKIIFSYLKISHKETNADSFIPLLILVIIKAKTEHLISNIHYIESFRSKEWLSHGETSYYLSSIEGAISFIQNMTKDDLTISDEEYEAHMEAWEAQNKLKEEQKRQEMEKLQKIELKRQELQQQRENSEQRPPTPKRKLSQPQPRHVQTGPLNIEESSHTGAANLSPSNVLFSSAELLTKSISQFLSPSPQNTNTHETNTRSGREGAPSPVSSPPPPALPPRKSSRASSHPVSNERHRSNNQYQPEAPMEDEIDSEQMKAAYDILKDVFPTLDTNILKDIIFLNKGDVDVCIDACLPLVEDE</sequence>
<evidence type="ECO:0000259" key="3">
    <source>
        <dbReference type="PROSITE" id="PS51140"/>
    </source>
</evidence>
<gene>
    <name evidence="5 6" type="ordered locus">CPAR2_601600</name>
</gene>
<proteinExistence type="predicted"/>
<dbReference type="InterPro" id="IPR003892">
    <property type="entry name" value="CUE"/>
</dbReference>
<feature type="compositionally biased region" description="Basic and acidic residues" evidence="2">
    <location>
        <begin position="155"/>
        <end position="222"/>
    </location>
</feature>
<feature type="compositionally biased region" description="Basic and acidic residues" evidence="2">
    <location>
        <begin position="326"/>
        <end position="345"/>
    </location>
</feature>
<feature type="compositionally biased region" description="Polar residues" evidence="2">
    <location>
        <begin position="84"/>
        <end position="94"/>
    </location>
</feature>
<dbReference type="Proteomes" id="UP000005221">
    <property type="component" value="Chromosome 6"/>
</dbReference>
<feature type="compositionally biased region" description="Low complexity" evidence="2">
    <location>
        <begin position="11"/>
        <end position="42"/>
    </location>
</feature>
<feature type="compositionally biased region" description="Polar residues" evidence="2">
    <location>
        <begin position="355"/>
        <end position="379"/>
    </location>
</feature>
<dbReference type="InterPro" id="IPR045046">
    <property type="entry name" value="Vps9-like"/>
</dbReference>
<keyword evidence="8" id="KW-1185">Reference proteome</keyword>
<dbReference type="GO" id="GO:0043130">
    <property type="term" value="F:ubiquitin binding"/>
    <property type="evidence" value="ECO:0007669"/>
    <property type="project" value="InterPro"/>
</dbReference>
<reference evidence="7" key="4">
    <citation type="submission" date="2025-05" db="UniProtKB">
        <authorList>
            <consortium name="EnsemblFungi"/>
        </authorList>
    </citation>
    <scope>IDENTIFICATION</scope>
</reference>
<dbReference type="CDD" id="cd14369">
    <property type="entry name" value="CUE_VPS9_like"/>
    <property type="match status" value="1"/>
</dbReference>
<dbReference type="CGD" id="CAL0000148625">
    <property type="gene designation" value="CPAR2_601600"/>
</dbReference>
<evidence type="ECO:0008006" key="9">
    <source>
        <dbReference type="Google" id="ProtNLM"/>
    </source>
</evidence>
<feature type="compositionally biased region" description="Pro residues" evidence="2">
    <location>
        <begin position="825"/>
        <end position="834"/>
    </location>
</feature>
<evidence type="ECO:0000259" key="4">
    <source>
        <dbReference type="PROSITE" id="PS51205"/>
    </source>
</evidence>
<dbReference type="GO" id="GO:0005085">
    <property type="term" value="F:guanyl-nucleotide exchange factor activity"/>
    <property type="evidence" value="ECO:0007669"/>
    <property type="project" value="InterPro"/>
</dbReference>
<dbReference type="SUPFAM" id="SSF109993">
    <property type="entry name" value="VPS9 domain"/>
    <property type="match status" value="1"/>
</dbReference>
<name>G8B548_CANPC</name>
<feature type="compositionally biased region" description="Polar residues" evidence="2">
    <location>
        <begin position="797"/>
        <end position="811"/>
    </location>
</feature>
<reference evidence="6" key="3">
    <citation type="submission" date="2011-10" db="EMBL/GenBank/DDBJ databases">
        <title>Transcriptional landscape of the pathogenic yeast Candida parapsilosis.</title>
        <authorList>
            <person name="Guida A."/>
            <person name="Lindstaedt C."/>
            <person name="Maguire S.L."/>
            <person name="Ding C."/>
            <person name="Higgins D.G."/>
            <person name="Harris D."/>
            <person name="Berriman M."/>
            <person name="Butler G."/>
        </authorList>
    </citation>
    <scope>NUCLEOTIDE SEQUENCE</scope>
    <source>
        <strain evidence="6">CDC317</strain>
    </source>
</reference>
<evidence type="ECO:0000313" key="7">
    <source>
        <dbReference type="EnsemblFungi" id="CPAR2_601600-T-p1"/>
    </source>
</evidence>
<dbReference type="VEuPathDB" id="FungiDB:CPAR2_601600"/>
<dbReference type="Pfam" id="PF02204">
    <property type="entry name" value="VPS9"/>
    <property type="match status" value="1"/>
</dbReference>
<dbReference type="GO" id="GO:0030139">
    <property type="term" value="C:endocytic vesicle"/>
    <property type="evidence" value="ECO:0007669"/>
    <property type="project" value="TreeGrafter"/>
</dbReference>
<dbReference type="SMART" id="SM00167">
    <property type="entry name" value="VPS9"/>
    <property type="match status" value="1"/>
</dbReference>
<reference evidence="8" key="1">
    <citation type="journal article" date="2009" name="Nature">
        <title>Evolution of pathogenicity and sexual reproduction in eight Candida genomes.</title>
        <authorList>
            <person name="Butler G."/>
            <person name="Rasmussen M.D."/>
            <person name="Lin M.F."/>
            <person name="Santos M.A."/>
            <person name="Sakthikumar S."/>
            <person name="Munro C.A."/>
            <person name="Rheinbay E."/>
            <person name="Grabherr M."/>
            <person name="Forche A."/>
            <person name="Reedy J.L."/>
            <person name="Agrafioti I."/>
            <person name="Arnaud M.B."/>
            <person name="Bates S."/>
            <person name="Brown A.J."/>
            <person name="Brunke S."/>
            <person name="Costanzo M.C."/>
            <person name="Fitzpatrick D.A."/>
            <person name="de Groot P.W."/>
            <person name="Harris D."/>
            <person name="Hoyer L.L."/>
            <person name="Hube B."/>
            <person name="Klis F.M."/>
            <person name="Kodira C."/>
            <person name="Lennard N."/>
            <person name="Logue M.E."/>
            <person name="Martin R."/>
            <person name="Neiman A.M."/>
            <person name="Nikolaou E."/>
            <person name="Quail M.A."/>
            <person name="Quinn J."/>
            <person name="Santos M.C."/>
            <person name="Schmitzberger F.F."/>
            <person name="Sherlock G."/>
            <person name="Shah P."/>
            <person name="Silverstein K.A."/>
            <person name="Skrzypek M.S."/>
            <person name="Soll D."/>
            <person name="Staggs R."/>
            <person name="Stansfield I."/>
            <person name="Stumpf M.P."/>
            <person name="Sudbery P.E."/>
            <person name="Srikantha T."/>
            <person name="Zeng Q."/>
            <person name="Berman J."/>
            <person name="Berriman M."/>
            <person name="Heitman J."/>
            <person name="Gow N.A."/>
            <person name="Lorenz M.C."/>
            <person name="Birren B.W."/>
            <person name="Kellis M."/>
            <person name="Cuomo C.A."/>
        </authorList>
    </citation>
    <scope>NUCLEOTIDE SEQUENCE [LARGE SCALE GENOMIC DNA]</scope>
    <source>
        <strain evidence="8">CDC 317 / ATCC MYA-4646</strain>
    </source>
</reference>
<dbReference type="PANTHER" id="PTHR23101">
    <property type="entry name" value="RAB GDP/GTP EXCHANGE FACTOR"/>
    <property type="match status" value="1"/>
</dbReference>
<evidence type="ECO:0000313" key="6">
    <source>
        <dbReference type="EMBL" id="CCE39740.1"/>
    </source>
</evidence>
<feature type="compositionally biased region" description="Basic and acidic residues" evidence="2">
    <location>
        <begin position="299"/>
        <end position="312"/>
    </location>
</feature>
<organism evidence="6 8">
    <name type="scientific">Candida parapsilosis (strain CDC 317 / ATCC MYA-4646)</name>
    <name type="common">Yeast</name>
    <name type="synonym">Monilia parapsilosis</name>
    <dbReference type="NCBI Taxonomy" id="578454"/>
    <lineage>
        <taxon>Eukaryota</taxon>
        <taxon>Fungi</taxon>
        <taxon>Dikarya</taxon>
        <taxon>Ascomycota</taxon>
        <taxon>Saccharomycotina</taxon>
        <taxon>Pichiomycetes</taxon>
        <taxon>Debaryomycetaceae</taxon>
        <taxon>Candida/Lodderomyces clade</taxon>
        <taxon>Candida</taxon>
    </lineage>
</organism>
<accession>A0AAJ8W5S6</accession>
<feature type="region of interest" description="Disordered" evidence="2">
    <location>
        <begin position="1"/>
        <end position="94"/>
    </location>
</feature>
<dbReference type="InterPro" id="IPR003123">
    <property type="entry name" value="VPS9"/>
</dbReference>
<dbReference type="InterPro" id="IPR009060">
    <property type="entry name" value="UBA-like_sf"/>
</dbReference>
<dbReference type="PANTHER" id="PTHR23101:SF25">
    <property type="entry name" value="GTPASE-ACTIVATING PROTEIN AND VPS9 DOMAIN-CONTAINING PROTEIN 1"/>
    <property type="match status" value="1"/>
</dbReference>